<evidence type="ECO:0000313" key="2">
    <source>
        <dbReference type="EMBL" id="KAF2830443.1"/>
    </source>
</evidence>
<dbReference type="AlphaFoldDB" id="A0A6A7ABC3"/>
<evidence type="ECO:0000256" key="1">
    <source>
        <dbReference type="SAM" id="SignalP"/>
    </source>
</evidence>
<proteinExistence type="predicted"/>
<name>A0A6A7ABC3_9PLEO</name>
<gene>
    <name evidence="2" type="ORF">CC86DRAFT_463746</name>
</gene>
<keyword evidence="3" id="KW-1185">Reference proteome</keyword>
<dbReference type="EMBL" id="MU006219">
    <property type="protein sequence ID" value="KAF2830443.1"/>
    <property type="molecule type" value="Genomic_DNA"/>
</dbReference>
<evidence type="ECO:0000313" key="3">
    <source>
        <dbReference type="Proteomes" id="UP000799424"/>
    </source>
</evidence>
<reference evidence="2" key="1">
    <citation type="journal article" date="2020" name="Stud. Mycol.">
        <title>101 Dothideomycetes genomes: a test case for predicting lifestyles and emergence of pathogens.</title>
        <authorList>
            <person name="Haridas S."/>
            <person name="Albert R."/>
            <person name="Binder M."/>
            <person name="Bloem J."/>
            <person name="Labutti K."/>
            <person name="Salamov A."/>
            <person name="Andreopoulos B."/>
            <person name="Baker S."/>
            <person name="Barry K."/>
            <person name="Bills G."/>
            <person name="Bluhm B."/>
            <person name="Cannon C."/>
            <person name="Castanera R."/>
            <person name="Culley D."/>
            <person name="Daum C."/>
            <person name="Ezra D."/>
            <person name="Gonzalez J."/>
            <person name="Henrissat B."/>
            <person name="Kuo A."/>
            <person name="Liang C."/>
            <person name="Lipzen A."/>
            <person name="Lutzoni F."/>
            <person name="Magnuson J."/>
            <person name="Mondo S."/>
            <person name="Nolan M."/>
            <person name="Ohm R."/>
            <person name="Pangilinan J."/>
            <person name="Park H.-J."/>
            <person name="Ramirez L."/>
            <person name="Alfaro M."/>
            <person name="Sun H."/>
            <person name="Tritt A."/>
            <person name="Yoshinaga Y."/>
            <person name="Zwiers L.-H."/>
            <person name="Turgeon B."/>
            <person name="Goodwin S."/>
            <person name="Spatafora J."/>
            <person name="Crous P."/>
            <person name="Grigoriev I."/>
        </authorList>
    </citation>
    <scope>NUCLEOTIDE SEQUENCE</scope>
    <source>
        <strain evidence="2">CBS 113818</strain>
    </source>
</reference>
<sequence>MRFNIVLVAGALLPFATRAFPRDERRPDTCAKAVASGPVKPPRDTPRAVVAKSDCASFLSKTVSPCPITSTKTLTLTKSAKATTRTSTTNVTTTITAISTALKTIDLSVFLTEQHTQLATLVLPKNITSLITETTTTTSTVFETAQFTTTFSTATVTSFAVVTSTLPPLEKRATDTDVTPSVLPDRTHLMAPSNNTVNPRDERAAVQCRPSIRTASVIPTYASACRSSPAYSTACQQLGVSEKITTLRPSTAYLTTTTTESTTPTLLVTTTQTIKAVVTKVITIPTTRLRTSINNITTTKTLTTNSTSILTFTATSTLSLLTTATSTSTLSAIITTTQTLTSTLLATPSTSTVSAIAITTQPLTSTALTTPSPAPACPSTFLLTASGALAGTYIRSLGASDKLVFTFDRSQAASFALDAQSRLYEPSTGLYPNTDDVPLYFVYMETAETVEGAGYVYLTCSTEGGKLGCGKSGREVGVFYHCPVTGPPDAVVFGTGGLGLGNLDCVAVGVGVDCD</sequence>
<feature type="signal peptide" evidence="1">
    <location>
        <begin position="1"/>
        <end position="19"/>
    </location>
</feature>
<dbReference type="OrthoDB" id="3790635at2759"/>
<feature type="chain" id="PRO_5025512239" evidence="1">
    <location>
        <begin position="20"/>
        <end position="515"/>
    </location>
</feature>
<dbReference type="Proteomes" id="UP000799424">
    <property type="component" value="Unassembled WGS sequence"/>
</dbReference>
<protein>
    <submittedName>
        <fullName evidence="2">Uncharacterized protein</fullName>
    </submittedName>
</protein>
<organism evidence="2 3">
    <name type="scientific">Ophiobolus disseminans</name>
    <dbReference type="NCBI Taxonomy" id="1469910"/>
    <lineage>
        <taxon>Eukaryota</taxon>
        <taxon>Fungi</taxon>
        <taxon>Dikarya</taxon>
        <taxon>Ascomycota</taxon>
        <taxon>Pezizomycotina</taxon>
        <taxon>Dothideomycetes</taxon>
        <taxon>Pleosporomycetidae</taxon>
        <taxon>Pleosporales</taxon>
        <taxon>Pleosporineae</taxon>
        <taxon>Phaeosphaeriaceae</taxon>
        <taxon>Ophiobolus</taxon>
    </lineage>
</organism>
<keyword evidence="1" id="KW-0732">Signal</keyword>
<accession>A0A6A7ABC3</accession>